<evidence type="ECO:0000313" key="3">
    <source>
        <dbReference type="EMBL" id="MBC1459320.1"/>
    </source>
</evidence>
<dbReference type="GO" id="GO:0005829">
    <property type="term" value="C:cytosol"/>
    <property type="evidence" value="ECO:0007669"/>
    <property type="project" value="TreeGrafter"/>
</dbReference>
<dbReference type="EMBL" id="JAARQN010000026">
    <property type="protein sequence ID" value="MBC1459320.1"/>
    <property type="molecule type" value="Genomic_DNA"/>
</dbReference>
<evidence type="ECO:0000256" key="1">
    <source>
        <dbReference type="ARBA" id="ARBA00023125"/>
    </source>
</evidence>
<dbReference type="PROSITE" id="PS50943">
    <property type="entry name" value="HTH_CROC1"/>
    <property type="match status" value="1"/>
</dbReference>
<reference evidence="3 4" key="1">
    <citation type="submission" date="2020-03" db="EMBL/GenBank/DDBJ databases">
        <title>Soil Listeria distribution.</title>
        <authorList>
            <person name="Liao J."/>
            <person name="Wiedmann M."/>
        </authorList>
    </citation>
    <scope>NUCLEOTIDE SEQUENCE [LARGE SCALE GENOMIC DNA]</scope>
    <source>
        <strain evidence="3 4">FSL L7-1614</strain>
    </source>
</reference>
<organism evidence="3 4">
    <name type="scientific">Listeria newyorkensis</name>
    <dbReference type="NCBI Taxonomy" id="1497681"/>
    <lineage>
        <taxon>Bacteria</taxon>
        <taxon>Bacillati</taxon>
        <taxon>Bacillota</taxon>
        <taxon>Bacilli</taxon>
        <taxon>Bacillales</taxon>
        <taxon>Listeriaceae</taxon>
        <taxon>Listeria</taxon>
    </lineage>
</organism>
<dbReference type="InterPro" id="IPR001387">
    <property type="entry name" value="Cro/C1-type_HTH"/>
</dbReference>
<dbReference type="SUPFAM" id="SSF47413">
    <property type="entry name" value="lambda repressor-like DNA-binding domains"/>
    <property type="match status" value="1"/>
</dbReference>
<dbReference type="InterPro" id="IPR050807">
    <property type="entry name" value="TransReg_Diox_bact_type"/>
</dbReference>
<evidence type="ECO:0000313" key="4">
    <source>
        <dbReference type="Proteomes" id="UP000569903"/>
    </source>
</evidence>
<dbReference type="PANTHER" id="PTHR46797:SF1">
    <property type="entry name" value="METHYLPHOSPHONATE SYNTHASE"/>
    <property type="match status" value="1"/>
</dbReference>
<dbReference type="GO" id="GO:0003700">
    <property type="term" value="F:DNA-binding transcription factor activity"/>
    <property type="evidence" value="ECO:0007669"/>
    <property type="project" value="TreeGrafter"/>
</dbReference>
<evidence type="ECO:0000259" key="2">
    <source>
        <dbReference type="PROSITE" id="PS50943"/>
    </source>
</evidence>
<comment type="caution">
    <text evidence="3">The sequence shown here is derived from an EMBL/GenBank/DDBJ whole genome shotgun (WGS) entry which is preliminary data.</text>
</comment>
<keyword evidence="1" id="KW-0238">DNA-binding</keyword>
<dbReference type="GO" id="GO:0003677">
    <property type="term" value="F:DNA binding"/>
    <property type="evidence" value="ECO:0007669"/>
    <property type="project" value="UniProtKB-KW"/>
</dbReference>
<sequence>MDIHERIVLFRKRQEISQKELADMVGVDDSTMSKIENGTRALRHFEIEKIADALNVSIEELFGRAKKTDVDVLLLRFNNGLNDLEKNKILSFVDGVNRK</sequence>
<dbReference type="InterPro" id="IPR010982">
    <property type="entry name" value="Lambda_DNA-bd_dom_sf"/>
</dbReference>
<dbReference type="Gene3D" id="1.10.260.40">
    <property type="entry name" value="lambda repressor-like DNA-binding domains"/>
    <property type="match status" value="1"/>
</dbReference>
<protein>
    <submittedName>
        <fullName evidence="3">Helix-turn-helix transcriptional regulator</fullName>
    </submittedName>
</protein>
<dbReference type="RefSeq" id="WP_185390424.1">
    <property type="nucleotide sequence ID" value="NZ_JAARQN010000026.1"/>
</dbReference>
<feature type="domain" description="HTH cro/C1-type" evidence="2">
    <location>
        <begin position="7"/>
        <end position="61"/>
    </location>
</feature>
<accession>A0A841Z0X9</accession>
<dbReference type="PANTHER" id="PTHR46797">
    <property type="entry name" value="HTH-TYPE TRANSCRIPTIONAL REGULATOR"/>
    <property type="match status" value="1"/>
</dbReference>
<dbReference type="Proteomes" id="UP000569903">
    <property type="component" value="Unassembled WGS sequence"/>
</dbReference>
<name>A0A841Z0X9_9LIST</name>
<dbReference type="CDD" id="cd00093">
    <property type="entry name" value="HTH_XRE"/>
    <property type="match status" value="1"/>
</dbReference>
<dbReference type="AlphaFoldDB" id="A0A841Z0X9"/>
<dbReference type="SMART" id="SM00530">
    <property type="entry name" value="HTH_XRE"/>
    <property type="match status" value="1"/>
</dbReference>
<gene>
    <name evidence="3" type="ORF">HB850_16405</name>
</gene>
<dbReference type="Pfam" id="PF01381">
    <property type="entry name" value="HTH_3"/>
    <property type="match status" value="1"/>
</dbReference>
<proteinExistence type="predicted"/>